<evidence type="ECO:0000259" key="1">
    <source>
        <dbReference type="PROSITE" id="PS51725"/>
    </source>
</evidence>
<evidence type="ECO:0000313" key="3">
    <source>
        <dbReference type="Proteomes" id="UP001275664"/>
    </source>
</evidence>
<accession>A0ABU4QQB6</accession>
<keyword evidence="2" id="KW-0503">Monooxygenase</keyword>
<dbReference type="SUPFAM" id="SSF54909">
    <property type="entry name" value="Dimeric alpha+beta barrel"/>
    <property type="match status" value="1"/>
</dbReference>
<dbReference type="GO" id="GO:0004497">
    <property type="term" value="F:monooxygenase activity"/>
    <property type="evidence" value="ECO:0007669"/>
    <property type="project" value="UniProtKB-KW"/>
</dbReference>
<dbReference type="EMBL" id="JAWXRD010000030">
    <property type="protein sequence ID" value="MDX6040982.1"/>
    <property type="molecule type" value="Genomic_DNA"/>
</dbReference>
<evidence type="ECO:0000313" key="2">
    <source>
        <dbReference type="EMBL" id="MDX6040982.1"/>
    </source>
</evidence>
<dbReference type="PROSITE" id="PS51725">
    <property type="entry name" value="ABM"/>
    <property type="match status" value="1"/>
</dbReference>
<dbReference type="Proteomes" id="UP001275664">
    <property type="component" value="Unassembled WGS sequence"/>
</dbReference>
<keyword evidence="2" id="KW-0560">Oxidoreductase</keyword>
<name>A0ABU4QQB6_9ENTR</name>
<dbReference type="PANTHER" id="PTHR37811">
    <property type="entry name" value="BLL5343 PROTEIN"/>
    <property type="match status" value="1"/>
</dbReference>
<gene>
    <name evidence="2" type="ORF">SIK69_12380</name>
</gene>
<proteinExistence type="predicted"/>
<dbReference type="RefSeq" id="WP_319786194.1">
    <property type="nucleotide sequence ID" value="NZ_JAWXRD010000030.1"/>
</dbReference>
<protein>
    <submittedName>
        <fullName evidence="2">Antibiotic biosynthesis monooxygenase</fullName>
        <ecNumber evidence="2">1.14.-.-</ecNumber>
    </submittedName>
</protein>
<dbReference type="PANTHER" id="PTHR37811:SF2">
    <property type="entry name" value="ABM DOMAIN-CONTAINING PROTEIN"/>
    <property type="match status" value="1"/>
</dbReference>
<dbReference type="InterPro" id="IPR011008">
    <property type="entry name" value="Dimeric_a/b-barrel"/>
</dbReference>
<dbReference type="InterPro" id="IPR007138">
    <property type="entry name" value="ABM_dom"/>
</dbReference>
<dbReference type="Gene3D" id="3.30.70.100">
    <property type="match status" value="1"/>
</dbReference>
<sequence length="108" mass="12430">MIAVLFEATLSPQKQDHYFSLAAQLKPFLTEVEGFISIERFESLTTPGKVLSLSWWKDEQAVLAWKKNMMHQQAQAEGRASVFATYQIRVAKLIREYSFTAQEGIHHE</sequence>
<dbReference type="Pfam" id="PF03992">
    <property type="entry name" value="ABM"/>
    <property type="match status" value="1"/>
</dbReference>
<organism evidence="2 3">
    <name type="scientific">Scandinavium lactucae</name>
    <dbReference type="NCBI Taxonomy" id="3095028"/>
    <lineage>
        <taxon>Bacteria</taxon>
        <taxon>Pseudomonadati</taxon>
        <taxon>Pseudomonadota</taxon>
        <taxon>Gammaproteobacteria</taxon>
        <taxon>Enterobacterales</taxon>
        <taxon>Enterobacteriaceae</taxon>
        <taxon>Scandinavium</taxon>
    </lineage>
</organism>
<feature type="domain" description="ABM" evidence="1">
    <location>
        <begin position="2"/>
        <end position="91"/>
    </location>
</feature>
<keyword evidence="3" id="KW-1185">Reference proteome</keyword>
<dbReference type="EC" id="1.14.-.-" evidence="2"/>
<dbReference type="InterPro" id="IPR052936">
    <property type="entry name" value="Jasmonate_Hydroxylase-like"/>
</dbReference>
<reference evidence="2 3" key="1">
    <citation type="submission" date="2023-11" db="EMBL/GenBank/DDBJ databases">
        <title>Scandinavium wanjuensis sp. nov., isolated from lettuce South Korea.</title>
        <authorList>
            <person name="Park J."/>
            <person name="Park S."/>
            <person name="Oh K.K."/>
            <person name="Cho G.S."/>
            <person name="Franz C.M.A.P."/>
        </authorList>
    </citation>
    <scope>NUCLEOTIDE SEQUENCE [LARGE SCALE GENOMIC DNA]</scope>
    <source>
        <strain evidence="2 3">V105_6</strain>
    </source>
</reference>
<comment type="caution">
    <text evidence="2">The sequence shown here is derived from an EMBL/GenBank/DDBJ whole genome shotgun (WGS) entry which is preliminary data.</text>
</comment>